<evidence type="ECO:0000256" key="3">
    <source>
        <dbReference type="ARBA" id="ARBA00022475"/>
    </source>
</evidence>
<evidence type="ECO:0000256" key="5">
    <source>
        <dbReference type="ARBA" id="ARBA00022989"/>
    </source>
</evidence>
<feature type="transmembrane region" description="Helical" evidence="7">
    <location>
        <begin position="18"/>
        <end position="38"/>
    </location>
</feature>
<dbReference type="Pfam" id="PF09335">
    <property type="entry name" value="VTT_dom"/>
    <property type="match status" value="1"/>
</dbReference>
<dbReference type="STRING" id="1798391.A2968_00860"/>
<dbReference type="PANTHER" id="PTHR30353">
    <property type="entry name" value="INNER MEMBRANE PROTEIN DEDA-RELATED"/>
    <property type="match status" value="1"/>
</dbReference>
<reference evidence="9 10" key="1">
    <citation type="journal article" date="2016" name="Nat. Commun.">
        <title>Thousands of microbial genomes shed light on interconnected biogeochemical processes in an aquifer system.</title>
        <authorList>
            <person name="Anantharaman K."/>
            <person name="Brown C.T."/>
            <person name="Hug L.A."/>
            <person name="Sharon I."/>
            <person name="Castelle C.J."/>
            <person name="Probst A.J."/>
            <person name="Thomas B.C."/>
            <person name="Singh A."/>
            <person name="Wilkins M.J."/>
            <person name="Karaoz U."/>
            <person name="Brodie E.L."/>
            <person name="Williams K.H."/>
            <person name="Hubbard S.S."/>
            <person name="Banfield J.F."/>
        </authorList>
    </citation>
    <scope>NUCLEOTIDE SEQUENCE [LARGE SCALE GENOMIC DNA]</scope>
</reference>
<dbReference type="PANTHER" id="PTHR30353:SF0">
    <property type="entry name" value="TRANSMEMBRANE PROTEIN"/>
    <property type="match status" value="1"/>
</dbReference>
<feature type="domain" description="VTT" evidence="8">
    <location>
        <begin position="49"/>
        <end position="174"/>
    </location>
</feature>
<evidence type="ECO:0000256" key="6">
    <source>
        <dbReference type="ARBA" id="ARBA00023136"/>
    </source>
</evidence>
<feature type="transmembrane region" description="Helical" evidence="7">
    <location>
        <begin position="154"/>
        <end position="174"/>
    </location>
</feature>
<dbReference type="EMBL" id="MFJU01000026">
    <property type="protein sequence ID" value="OGG35491.1"/>
    <property type="molecule type" value="Genomic_DNA"/>
</dbReference>
<evidence type="ECO:0000256" key="2">
    <source>
        <dbReference type="ARBA" id="ARBA00010792"/>
    </source>
</evidence>
<sequence>MDILGNLLDLFLHLDKNLALVISQIGIFTYIFLFLIIFMETGLVITPFLPGDSLLFAAGTLAVSGNLNILLLFLLLSSAAILGDTVNYWIGAIIGPKIFEKKRIPFLKKEYLTRTEKFYEKHGGKTIILARFIPIIRTFAPFVAGIGKMSYSKFASFNIIGGIAWVALFLYSGYFFGNLPLIRENFHYAIFGIIFVSILPAAIEYLKHLKSRKKNIELEL</sequence>
<feature type="transmembrane region" description="Helical" evidence="7">
    <location>
        <begin position="186"/>
        <end position="206"/>
    </location>
</feature>
<dbReference type="InterPro" id="IPR032818">
    <property type="entry name" value="DedA-like"/>
</dbReference>
<evidence type="ECO:0000313" key="9">
    <source>
        <dbReference type="EMBL" id="OGG35491.1"/>
    </source>
</evidence>
<dbReference type="InterPro" id="IPR032816">
    <property type="entry name" value="VTT_dom"/>
</dbReference>
<evidence type="ECO:0000256" key="7">
    <source>
        <dbReference type="RuleBase" id="RU367016"/>
    </source>
</evidence>
<dbReference type="NCBIfam" id="NF008102">
    <property type="entry name" value="PRK10847.1"/>
    <property type="match status" value="1"/>
</dbReference>
<evidence type="ECO:0000313" key="10">
    <source>
        <dbReference type="Proteomes" id="UP000176228"/>
    </source>
</evidence>
<feature type="non-terminal residue" evidence="9">
    <location>
        <position position="220"/>
    </location>
</feature>
<comment type="subcellular location">
    <subcellularLocation>
        <location evidence="1 7">Cell membrane</location>
        <topology evidence="1 7">Multi-pass membrane protein</topology>
    </subcellularLocation>
</comment>
<accession>A0A1F6BEX7</accession>
<name>A0A1F6BEX7_9BACT</name>
<dbReference type="GO" id="GO:0005886">
    <property type="term" value="C:plasma membrane"/>
    <property type="evidence" value="ECO:0007669"/>
    <property type="project" value="UniProtKB-SubCell"/>
</dbReference>
<dbReference type="AlphaFoldDB" id="A0A1F6BEX7"/>
<keyword evidence="5 7" id="KW-1133">Transmembrane helix</keyword>
<dbReference type="Proteomes" id="UP000176228">
    <property type="component" value="Unassembled WGS sequence"/>
</dbReference>
<organism evidence="9 10">
    <name type="scientific">Candidatus Gottesmanbacteria bacterium RIFCSPLOWO2_01_FULL_42_22</name>
    <dbReference type="NCBI Taxonomy" id="1798391"/>
    <lineage>
        <taxon>Bacteria</taxon>
        <taxon>Candidatus Gottesmaniibacteriota</taxon>
    </lineage>
</organism>
<keyword evidence="4 7" id="KW-0812">Transmembrane</keyword>
<gene>
    <name evidence="9" type="ORF">A2968_00860</name>
</gene>
<evidence type="ECO:0000259" key="8">
    <source>
        <dbReference type="Pfam" id="PF09335"/>
    </source>
</evidence>
<proteinExistence type="inferred from homology"/>
<evidence type="ECO:0000256" key="1">
    <source>
        <dbReference type="ARBA" id="ARBA00004651"/>
    </source>
</evidence>
<comment type="similarity">
    <text evidence="2 7">Belongs to the DedA family.</text>
</comment>
<keyword evidence="6 7" id="KW-0472">Membrane</keyword>
<evidence type="ECO:0000256" key="4">
    <source>
        <dbReference type="ARBA" id="ARBA00022692"/>
    </source>
</evidence>
<protein>
    <recommendedName>
        <fullName evidence="8">VTT domain-containing protein</fullName>
    </recommendedName>
</protein>
<dbReference type="InterPro" id="IPR058127">
    <property type="entry name" value="DedA"/>
</dbReference>
<keyword evidence="3 7" id="KW-1003">Cell membrane</keyword>
<comment type="caution">
    <text evidence="9">The sequence shown here is derived from an EMBL/GenBank/DDBJ whole genome shotgun (WGS) entry which is preliminary data.</text>
</comment>
<comment type="caution">
    <text evidence="7">Lacks conserved residue(s) required for the propagation of feature annotation.</text>
</comment>